<feature type="repeat" description="WD" evidence="1">
    <location>
        <begin position="2"/>
        <end position="32"/>
    </location>
</feature>
<dbReference type="Proteomes" id="UP000316079">
    <property type="component" value="Unassembled WGS sequence"/>
</dbReference>
<dbReference type="PROSITE" id="PS50082">
    <property type="entry name" value="WD_REPEATS_2"/>
    <property type="match status" value="1"/>
</dbReference>
<evidence type="ECO:0000313" key="3">
    <source>
        <dbReference type="Proteomes" id="UP000316079"/>
    </source>
</evidence>
<dbReference type="PANTHER" id="PTHR14604">
    <property type="entry name" value="WD40 REPEAT PF20"/>
    <property type="match status" value="1"/>
</dbReference>
<name>A0A553QMV6_9TELE</name>
<dbReference type="InterPro" id="IPR001680">
    <property type="entry name" value="WD40_rpt"/>
</dbReference>
<evidence type="ECO:0000256" key="1">
    <source>
        <dbReference type="PROSITE-ProRule" id="PRU00221"/>
    </source>
</evidence>
<protein>
    <submittedName>
        <fullName evidence="2">Uncharacterized protein</fullName>
    </submittedName>
</protein>
<comment type="caution">
    <text evidence="2">The sequence shown here is derived from an EMBL/GenBank/DDBJ whole genome shotgun (WGS) entry which is preliminary data.</text>
</comment>
<evidence type="ECO:0000313" key="2">
    <source>
        <dbReference type="EMBL" id="TRY91322.1"/>
    </source>
</evidence>
<proteinExistence type="predicted"/>
<keyword evidence="1" id="KW-0853">WD repeat</keyword>
<organism evidence="2 3">
    <name type="scientific">Danionella cerebrum</name>
    <dbReference type="NCBI Taxonomy" id="2873325"/>
    <lineage>
        <taxon>Eukaryota</taxon>
        <taxon>Metazoa</taxon>
        <taxon>Chordata</taxon>
        <taxon>Craniata</taxon>
        <taxon>Vertebrata</taxon>
        <taxon>Euteleostomi</taxon>
        <taxon>Actinopterygii</taxon>
        <taxon>Neopterygii</taxon>
        <taxon>Teleostei</taxon>
        <taxon>Ostariophysi</taxon>
        <taxon>Cypriniformes</taxon>
        <taxon>Danionidae</taxon>
        <taxon>Danioninae</taxon>
        <taxon>Danionella</taxon>
    </lineage>
</organism>
<dbReference type="InterPro" id="IPR036322">
    <property type="entry name" value="WD40_repeat_dom_sf"/>
</dbReference>
<dbReference type="SUPFAM" id="SSF50978">
    <property type="entry name" value="WD40 repeat-like"/>
    <property type="match status" value="1"/>
</dbReference>
<reference evidence="2 3" key="1">
    <citation type="journal article" date="2019" name="Sci. Data">
        <title>Hybrid genome assembly and annotation of Danionella translucida.</title>
        <authorList>
            <person name="Kadobianskyi M."/>
            <person name="Schulze L."/>
            <person name="Schuelke M."/>
            <person name="Judkewitz B."/>
        </authorList>
    </citation>
    <scope>NUCLEOTIDE SEQUENCE [LARGE SCALE GENOMIC DNA]</scope>
    <source>
        <strain evidence="2 3">Bolton</strain>
    </source>
</reference>
<dbReference type="OrthoDB" id="19711at2759"/>
<dbReference type="AlphaFoldDB" id="A0A553QMV6"/>
<gene>
    <name evidence="2" type="ORF">DNTS_030132</name>
</gene>
<dbReference type="InterPro" id="IPR050995">
    <property type="entry name" value="WD-F-box_domain-protein"/>
</dbReference>
<sequence length="153" mass="17242">MWQEHSGRVFRLQFDEFQIISSSHDDTILIWDFLNVSSNGASLHVPVCPWRADWSVTDLCQRIRLLYAAWLEILTQIEGHALCSTDRLLGCFLCEKRVWQPLRNGLIEVFSSGPDIQECVCPSACMPGLAALVPPAFCVSFESVTPAPARGFW</sequence>
<keyword evidence="3" id="KW-1185">Reference proteome</keyword>
<dbReference type="PANTHER" id="PTHR14604:SF6">
    <property type="entry name" value="F-BOX AND WD REPEAT DOMAIN-CONTAINING 11-B"/>
    <property type="match status" value="1"/>
</dbReference>
<accession>A0A553QMV6</accession>
<dbReference type="EMBL" id="SRMA01025756">
    <property type="protein sequence ID" value="TRY91322.1"/>
    <property type="molecule type" value="Genomic_DNA"/>
</dbReference>